<dbReference type="EMBL" id="QGKV02001507">
    <property type="protein sequence ID" value="KAF3528020.1"/>
    <property type="molecule type" value="Genomic_DNA"/>
</dbReference>
<evidence type="ECO:0000313" key="1">
    <source>
        <dbReference type="EMBL" id="KAF3528020.1"/>
    </source>
</evidence>
<dbReference type="Proteomes" id="UP000266723">
    <property type="component" value="Unassembled WGS sequence"/>
</dbReference>
<organism evidence="1 2">
    <name type="scientific">Brassica cretica</name>
    <name type="common">Mustard</name>
    <dbReference type="NCBI Taxonomy" id="69181"/>
    <lineage>
        <taxon>Eukaryota</taxon>
        <taxon>Viridiplantae</taxon>
        <taxon>Streptophyta</taxon>
        <taxon>Embryophyta</taxon>
        <taxon>Tracheophyta</taxon>
        <taxon>Spermatophyta</taxon>
        <taxon>Magnoliopsida</taxon>
        <taxon>eudicotyledons</taxon>
        <taxon>Gunneridae</taxon>
        <taxon>Pentapetalae</taxon>
        <taxon>rosids</taxon>
        <taxon>malvids</taxon>
        <taxon>Brassicales</taxon>
        <taxon>Brassicaceae</taxon>
        <taxon>Brassiceae</taxon>
        <taxon>Brassica</taxon>
    </lineage>
</organism>
<comment type="caution">
    <text evidence="1">The sequence shown here is derived from an EMBL/GenBank/DDBJ whole genome shotgun (WGS) entry which is preliminary data.</text>
</comment>
<keyword evidence="2" id="KW-1185">Reference proteome</keyword>
<protein>
    <submittedName>
        <fullName evidence="1">Uncharacterized protein</fullName>
    </submittedName>
</protein>
<reference evidence="1 2" key="1">
    <citation type="journal article" date="2020" name="BMC Genomics">
        <title>Intraspecific diversification of the crop wild relative Brassica cretica Lam. using demographic model selection.</title>
        <authorList>
            <person name="Kioukis A."/>
            <person name="Michalopoulou V.A."/>
            <person name="Briers L."/>
            <person name="Pirintsos S."/>
            <person name="Studholme D.J."/>
            <person name="Pavlidis P."/>
            <person name="Sarris P.F."/>
        </authorList>
    </citation>
    <scope>NUCLEOTIDE SEQUENCE [LARGE SCALE GENOMIC DNA]</scope>
    <source>
        <strain evidence="2">cv. PFS-1207/04</strain>
    </source>
</reference>
<sequence>CSAKFENQDDSFTIFDFTLAGWNEPCGSLSYEPRKLSSDHVFMGYNSCFKLHGESNSCCYTKASFEFYTTDDETKKKLETCQVVKCGMSIVYVPDDDNCMLLKKTNLVQFSSKTEPSCSNCLDDITVVDDVRLKRRRCQVSLKPPFLDAGGVSNRRRRAPRAPLSLSCSHPRLSCVSSDFFVVLVTAKAFVDRSLRRRLSVESQSGWPFIYGPGFTGSESSWGAPLSTSSTVFFTNFKRCASSLPPLTIADSQICEFLPLAGVSSVCSYGYGLLKSDPPPYSPLETSVLSSQLRFSHRESLSGRRPPPHRFSSYPPNWRMISALLPSLDSTRLAAGCRAHSAAYLLHRRCHSTVVTLAELGQKNLLMGLISLSTFNFSPVSHPNNQWGILVFLAIFLKNFDGFIKIFTETELLSRDYLSLSKSLSFVHLPVDSSGSSPSPLPPL</sequence>
<evidence type="ECO:0000313" key="2">
    <source>
        <dbReference type="Proteomes" id="UP000266723"/>
    </source>
</evidence>
<accession>A0ABQ7B7C4</accession>
<name>A0ABQ7B7C4_BRACR</name>
<proteinExistence type="predicted"/>
<gene>
    <name evidence="1" type="ORF">DY000_02037976</name>
</gene>
<feature type="non-terminal residue" evidence="1">
    <location>
        <position position="1"/>
    </location>
</feature>